<evidence type="ECO:0000259" key="2">
    <source>
        <dbReference type="Pfam" id="PF19327"/>
    </source>
</evidence>
<feature type="domain" description="Ap4A phosphorylase 1/2 N-terminal" evidence="2">
    <location>
        <begin position="33"/>
        <end position="188"/>
    </location>
</feature>
<dbReference type="PANTHER" id="PTHR38420">
    <property type="entry name" value="AP-4-A PHOSPHORYLASE II"/>
    <property type="match status" value="1"/>
</dbReference>
<dbReference type="GO" id="GO:0003877">
    <property type="term" value="F:ATP:ADP adenylyltransferase activity"/>
    <property type="evidence" value="ECO:0007669"/>
    <property type="project" value="InterPro"/>
</dbReference>
<dbReference type="GO" id="GO:0009117">
    <property type="term" value="P:nucleotide metabolic process"/>
    <property type="evidence" value="ECO:0007669"/>
    <property type="project" value="InterPro"/>
</dbReference>
<accession>A0A1Y1ZUS8</accession>
<keyword evidence="4" id="KW-1185">Reference proteome</keyword>
<dbReference type="Gene3D" id="3.30.428.70">
    <property type="match status" value="1"/>
</dbReference>
<name>A0A1Y1ZUS8_9PLEO</name>
<feature type="domain" description="ATP adenylyltransferase C-terminal" evidence="1">
    <location>
        <begin position="201"/>
        <end position="309"/>
    </location>
</feature>
<reference evidence="3 4" key="1">
    <citation type="submission" date="2016-07" db="EMBL/GenBank/DDBJ databases">
        <title>Pervasive Adenine N6-methylation of Active Genes in Fungi.</title>
        <authorList>
            <consortium name="DOE Joint Genome Institute"/>
            <person name="Mondo S.J."/>
            <person name="Dannebaum R.O."/>
            <person name="Kuo R.C."/>
            <person name="Labutti K."/>
            <person name="Haridas S."/>
            <person name="Kuo A."/>
            <person name="Salamov A."/>
            <person name="Ahrendt S.R."/>
            <person name="Lipzen A."/>
            <person name="Sullivan W."/>
            <person name="Andreopoulos W.B."/>
            <person name="Clum A."/>
            <person name="Lindquist E."/>
            <person name="Daum C."/>
            <person name="Ramamoorthy G.K."/>
            <person name="Gryganskyi A."/>
            <person name="Culley D."/>
            <person name="Magnuson J.K."/>
            <person name="James T.Y."/>
            <person name="O'Malley M.A."/>
            <person name="Stajich J.E."/>
            <person name="Spatafora J.W."/>
            <person name="Visel A."/>
            <person name="Grigoriev I.V."/>
        </authorList>
    </citation>
    <scope>NUCLEOTIDE SEQUENCE [LARGE SCALE GENOMIC DNA]</scope>
    <source>
        <strain evidence="3 4">CBS 115471</strain>
    </source>
</reference>
<dbReference type="InterPro" id="IPR045759">
    <property type="entry name" value="Ap4A_phos1/2_N"/>
</dbReference>
<dbReference type="EMBL" id="MCFA01000036">
    <property type="protein sequence ID" value="ORY14023.1"/>
    <property type="molecule type" value="Genomic_DNA"/>
</dbReference>
<comment type="caution">
    <text evidence="3">The sequence shown here is derived from an EMBL/GenBank/DDBJ whole genome shotgun (WGS) entry which is preliminary data.</text>
</comment>
<dbReference type="InterPro" id="IPR036265">
    <property type="entry name" value="HIT-like_sf"/>
</dbReference>
<dbReference type="OrthoDB" id="10267950at2759"/>
<dbReference type="SUPFAM" id="SSF54197">
    <property type="entry name" value="HIT-like"/>
    <property type="match status" value="1"/>
</dbReference>
<organism evidence="3 4">
    <name type="scientific">Clohesyomyces aquaticus</name>
    <dbReference type="NCBI Taxonomy" id="1231657"/>
    <lineage>
        <taxon>Eukaryota</taxon>
        <taxon>Fungi</taxon>
        <taxon>Dikarya</taxon>
        <taxon>Ascomycota</taxon>
        <taxon>Pezizomycotina</taxon>
        <taxon>Dothideomycetes</taxon>
        <taxon>Pleosporomycetidae</taxon>
        <taxon>Pleosporales</taxon>
        <taxon>Lindgomycetaceae</taxon>
        <taxon>Clohesyomyces</taxon>
    </lineage>
</organism>
<protein>
    <submittedName>
        <fullName evidence="3">Uncharacterized protein</fullName>
    </submittedName>
</protein>
<dbReference type="Pfam" id="PF09830">
    <property type="entry name" value="ATP_transf"/>
    <property type="match status" value="1"/>
</dbReference>
<dbReference type="PANTHER" id="PTHR38420:SF1">
    <property type="entry name" value="PUTATIVE (AFU_ORTHOLOGUE AFUA_5G14690)-RELATED"/>
    <property type="match status" value="1"/>
</dbReference>
<dbReference type="Pfam" id="PF19327">
    <property type="entry name" value="Ap4A_phos_N"/>
    <property type="match status" value="1"/>
</dbReference>
<dbReference type="InterPro" id="IPR009163">
    <property type="entry name" value="Ap4A_phos1/2"/>
</dbReference>
<dbReference type="InterPro" id="IPR043171">
    <property type="entry name" value="Ap4A_phos1/2-like"/>
</dbReference>
<evidence type="ECO:0000313" key="3">
    <source>
        <dbReference type="EMBL" id="ORY14023.1"/>
    </source>
</evidence>
<dbReference type="GO" id="GO:0005524">
    <property type="term" value="F:ATP binding"/>
    <property type="evidence" value="ECO:0007669"/>
    <property type="project" value="InterPro"/>
</dbReference>
<dbReference type="InterPro" id="IPR019200">
    <property type="entry name" value="ATP_adenylylTrfase_C"/>
</dbReference>
<proteinExistence type="predicted"/>
<dbReference type="Proteomes" id="UP000193144">
    <property type="component" value="Unassembled WGS sequence"/>
</dbReference>
<dbReference type="STRING" id="1231657.A0A1Y1ZUS8"/>
<sequence>MREGFSPHRRFFHLSPQTMDHDRLLIQFDELVDDGVVHHSKPQVTCIKDHGMEFHFIVADLLIAKSQAETKLQLPSKDSSEMPQRLKCFGPGSDIAFLDPRLVFYTIRGTHYLAYNLFAVFRPQLLLLTIDSYKRQQYPLDVLDITATVDVLQQLNTSGQRYYAFLNCGFASVGASRSHKHIQVLLQPAYFFPDLPEGHVKVPYKYFLFRFQEKTSDFEPPNLFSLYTDMLRQTRVFLGLADEAQETPHSVILTLHWLLVIPRRTIPDLEVSVPNSAGMVGSVWLPRRENIDVWKMLGPTSILARAGIPAD</sequence>
<dbReference type="AlphaFoldDB" id="A0A1Y1ZUS8"/>
<evidence type="ECO:0000313" key="4">
    <source>
        <dbReference type="Proteomes" id="UP000193144"/>
    </source>
</evidence>
<gene>
    <name evidence="3" type="ORF">BCR34DRAFT_244437</name>
</gene>
<evidence type="ECO:0000259" key="1">
    <source>
        <dbReference type="Pfam" id="PF09830"/>
    </source>
</evidence>